<keyword evidence="2" id="KW-1185">Reference proteome</keyword>
<evidence type="ECO:0000313" key="1">
    <source>
        <dbReference type="EMBL" id="GJU06235.1"/>
    </source>
</evidence>
<sequence>MSWDVGVSKNVVLQERLANRSGCAVLKLLFVIGCDGWGVYVSEVGLGWLSAPNSKPGYLNGRLIPFHRWQMDPFKILFLGIFNYLYFKSFKVPKGLLEDYGIISVVSSSTVLDSSDRKISGCGASFLAMALYGVKFPRLWLRLDKENCGGTNQNGRFFGLQLLFGGRACGPVRQLGDWTFFILTRFVSSLPKIAVEVFSWIPICDPLCMLPIAEDVSMFSFDVHVARVVLRKHFSCLVGFGLARRFVSFRIGKLWSYPLRISFRLHVYF</sequence>
<dbReference type="Proteomes" id="UP001151760">
    <property type="component" value="Unassembled WGS sequence"/>
</dbReference>
<reference evidence="1" key="1">
    <citation type="journal article" date="2022" name="Int. J. Mol. Sci.">
        <title>Draft Genome of Tanacetum Coccineum: Genomic Comparison of Closely Related Tanacetum-Family Plants.</title>
        <authorList>
            <person name="Yamashiro T."/>
            <person name="Shiraishi A."/>
            <person name="Nakayama K."/>
            <person name="Satake H."/>
        </authorList>
    </citation>
    <scope>NUCLEOTIDE SEQUENCE</scope>
</reference>
<evidence type="ECO:0000313" key="2">
    <source>
        <dbReference type="Proteomes" id="UP001151760"/>
    </source>
</evidence>
<reference evidence="1" key="2">
    <citation type="submission" date="2022-01" db="EMBL/GenBank/DDBJ databases">
        <authorList>
            <person name="Yamashiro T."/>
            <person name="Shiraishi A."/>
            <person name="Satake H."/>
            <person name="Nakayama K."/>
        </authorList>
    </citation>
    <scope>NUCLEOTIDE SEQUENCE</scope>
</reference>
<accession>A0ABQ5J2J1</accession>
<dbReference type="EMBL" id="BQNB010021423">
    <property type="protein sequence ID" value="GJU06235.1"/>
    <property type="molecule type" value="Genomic_DNA"/>
</dbReference>
<comment type="caution">
    <text evidence="1">The sequence shown here is derived from an EMBL/GenBank/DDBJ whole genome shotgun (WGS) entry which is preliminary data.</text>
</comment>
<name>A0ABQ5J2J1_9ASTR</name>
<protein>
    <submittedName>
        <fullName evidence="1">Uncharacterized protein</fullName>
    </submittedName>
</protein>
<gene>
    <name evidence="1" type="ORF">Tco_1122665</name>
</gene>
<proteinExistence type="predicted"/>
<organism evidence="1 2">
    <name type="scientific">Tanacetum coccineum</name>
    <dbReference type="NCBI Taxonomy" id="301880"/>
    <lineage>
        <taxon>Eukaryota</taxon>
        <taxon>Viridiplantae</taxon>
        <taxon>Streptophyta</taxon>
        <taxon>Embryophyta</taxon>
        <taxon>Tracheophyta</taxon>
        <taxon>Spermatophyta</taxon>
        <taxon>Magnoliopsida</taxon>
        <taxon>eudicotyledons</taxon>
        <taxon>Gunneridae</taxon>
        <taxon>Pentapetalae</taxon>
        <taxon>asterids</taxon>
        <taxon>campanulids</taxon>
        <taxon>Asterales</taxon>
        <taxon>Asteraceae</taxon>
        <taxon>Asteroideae</taxon>
        <taxon>Anthemideae</taxon>
        <taxon>Anthemidinae</taxon>
        <taxon>Tanacetum</taxon>
    </lineage>
</organism>